<dbReference type="SUPFAM" id="SSF57256">
    <property type="entry name" value="Elafin-like"/>
    <property type="match status" value="1"/>
</dbReference>
<dbReference type="AlphaFoldDB" id="A0ABD0LKL2"/>
<dbReference type="Gene3D" id="4.10.75.10">
    <property type="entry name" value="Elafin-like"/>
    <property type="match status" value="1"/>
</dbReference>
<sequence length="283" mass="29780">VVSVTAQFPPTDLPSTCASTTCLVGTTCKEVLRPTSGVITGQCLNNVQPTGNENVCGQVGQPLYTLRSGQTVEAFCGRGPSRMDCPSGYQCNIAPNDAYAVCCPSAGGGSTKPGQCPAPVTDGSVVGICANTCSVDSDCSGALKCCRNECGATTCQQPMDAQPVSACAAMLCPRGTRCVEQQVQCIRAPCPPQASCVPVEKPVCQPPCGPDYDCKWQRSGYCFFGYCPTQAQCVLRPRCPFYPAWINPNCVRRDDCSTSDPNACSNGLICCSTDCGRRCVRPQ</sequence>
<protein>
    <recommendedName>
        <fullName evidence="1">WAP domain-containing protein</fullName>
    </recommendedName>
</protein>
<organism evidence="2 3">
    <name type="scientific">Batillaria attramentaria</name>
    <dbReference type="NCBI Taxonomy" id="370345"/>
    <lineage>
        <taxon>Eukaryota</taxon>
        <taxon>Metazoa</taxon>
        <taxon>Spiralia</taxon>
        <taxon>Lophotrochozoa</taxon>
        <taxon>Mollusca</taxon>
        <taxon>Gastropoda</taxon>
        <taxon>Caenogastropoda</taxon>
        <taxon>Sorbeoconcha</taxon>
        <taxon>Cerithioidea</taxon>
        <taxon>Batillariidae</taxon>
        <taxon>Batillaria</taxon>
    </lineage>
</organism>
<dbReference type="InterPro" id="IPR008197">
    <property type="entry name" value="WAP_dom"/>
</dbReference>
<evidence type="ECO:0000259" key="1">
    <source>
        <dbReference type="PROSITE" id="PS51390"/>
    </source>
</evidence>
<comment type="caution">
    <text evidence="2">The sequence shown here is derived from an EMBL/GenBank/DDBJ whole genome shotgun (WGS) entry which is preliminary data.</text>
</comment>
<keyword evidence="3" id="KW-1185">Reference proteome</keyword>
<accession>A0ABD0LKL2</accession>
<dbReference type="Proteomes" id="UP001519460">
    <property type="component" value="Unassembled WGS sequence"/>
</dbReference>
<dbReference type="Pfam" id="PF00095">
    <property type="entry name" value="WAP"/>
    <property type="match status" value="1"/>
</dbReference>
<feature type="domain" description="WAP" evidence="1">
    <location>
        <begin position="109"/>
        <end position="159"/>
    </location>
</feature>
<dbReference type="PRINTS" id="PR00003">
    <property type="entry name" value="4DISULPHCORE"/>
</dbReference>
<reference evidence="2 3" key="1">
    <citation type="journal article" date="2023" name="Sci. Data">
        <title>Genome assembly of the Korean intertidal mud-creeper Batillaria attramentaria.</title>
        <authorList>
            <person name="Patra A.K."/>
            <person name="Ho P.T."/>
            <person name="Jun S."/>
            <person name="Lee S.J."/>
            <person name="Kim Y."/>
            <person name="Won Y.J."/>
        </authorList>
    </citation>
    <scope>NUCLEOTIDE SEQUENCE [LARGE SCALE GENOMIC DNA]</scope>
    <source>
        <strain evidence="2">Wonlab-2016</strain>
    </source>
</reference>
<dbReference type="PROSITE" id="PS51390">
    <property type="entry name" value="WAP"/>
    <property type="match status" value="1"/>
</dbReference>
<proteinExistence type="predicted"/>
<gene>
    <name evidence="2" type="ORF">BaRGS_00008577</name>
</gene>
<dbReference type="SMART" id="SM00217">
    <property type="entry name" value="WAP"/>
    <property type="match status" value="1"/>
</dbReference>
<evidence type="ECO:0000313" key="2">
    <source>
        <dbReference type="EMBL" id="KAK7500030.1"/>
    </source>
</evidence>
<dbReference type="EMBL" id="JACVVK020000039">
    <property type="protein sequence ID" value="KAK7500030.1"/>
    <property type="molecule type" value="Genomic_DNA"/>
</dbReference>
<dbReference type="InterPro" id="IPR036645">
    <property type="entry name" value="Elafin-like_sf"/>
</dbReference>
<name>A0ABD0LKL2_9CAEN</name>
<feature type="non-terminal residue" evidence="2">
    <location>
        <position position="1"/>
    </location>
</feature>
<evidence type="ECO:0000313" key="3">
    <source>
        <dbReference type="Proteomes" id="UP001519460"/>
    </source>
</evidence>
<dbReference type="FunFam" id="4.10.75.10:FF:000001">
    <property type="entry name" value="Anosmin 1"/>
    <property type="match status" value="1"/>
</dbReference>